<sequence length="161" mass="17083">MTKLSITALLASRAHLPMNQHTQVLRGPPLNLGPRPGPSSPPDIPRRRRRRHGLGALQRVARQRSRVVVGLLPMGMMVVVVMVMGGALGRAAQEVVVDAGEGEGEGRGGWFCGGGVKRREGVGLSAWLVGGCFVVEALSFSGAWSRWPLVSSSLSLSQPSE</sequence>
<name>A0A6A6NMU9_9PEZI</name>
<feature type="region of interest" description="Disordered" evidence="1">
    <location>
        <begin position="19"/>
        <end position="50"/>
    </location>
</feature>
<evidence type="ECO:0000256" key="2">
    <source>
        <dbReference type="SAM" id="Phobius"/>
    </source>
</evidence>
<evidence type="ECO:0000313" key="4">
    <source>
        <dbReference type="Proteomes" id="UP000799766"/>
    </source>
</evidence>
<organism evidence="3 4">
    <name type="scientific">Lineolata rhizophorae</name>
    <dbReference type="NCBI Taxonomy" id="578093"/>
    <lineage>
        <taxon>Eukaryota</taxon>
        <taxon>Fungi</taxon>
        <taxon>Dikarya</taxon>
        <taxon>Ascomycota</taxon>
        <taxon>Pezizomycotina</taxon>
        <taxon>Dothideomycetes</taxon>
        <taxon>Dothideomycetes incertae sedis</taxon>
        <taxon>Lineolatales</taxon>
        <taxon>Lineolataceae</taxon>
        <taxon>Lineolata</taxon>
    </lineage>
</organism>
<feature type="transmembrane region" description="Helical" evidence="2">
    <location>
        <begin position="67"/>
        <end position="88"/>
    </location>
</feature>
<proteinExistence type="predicted"/>
<dbReference type="Proteomes" id="UP000799766">
    <property type="component" value="Unassembled WGS sequence"/>
</dbReference>
<reference evidence="3" key="1">
    <citation type="journal article" date="2020" name="Stud. Mycol.">
        <title>101 Dothideomycetes genomes: a test case for predicting lifestyles and emergence of pathogens.</title>
        <authorList>
            <person name="Haridas S."/>
            <person name="Albert R."/>
            <person name="Binder M."/>
            <person name="Bloem J."/>
            <person name="Labutti K."/>
            <person name="Salamov A."/>
            <person name="Andreopoulos B."/>
            <person name="Baker S."/>
            <person name="Barry K."/>
            <person name="Bills G."/>
            <person name="Bluhm B."/>
            <person name="Cannon C."/>
            <person name="Castanera R."/>
            <person name="Culley D."/>
            <person name="Daum C."/>
            <person name="Ezra D."/>
            <person name="Gonzalez J."/>
            <person name="Henrissat B."/>
            <person name="Kuo A."/>
            <person name="Liang C."/>
            <person name="Lipzen A."/>
            <person name="Lutzoni F."/>
            <person name="Magnuson J."/>
            <person name="Mondo S."/>
            <person name="Nolan M."/>
            <person name="Ohm R."/>
            <person name="Pangilinan J."/>
            <person name="Park H.-J."/>
            <person name="Ramirez L."/>
            <person name="Alfaro M."/>
            <person name="Sun H."/>
            <person name="Tritt A."/>
            <person name="Yoshinaga Y."/>
            <person name="Zwiers L.-H."/>
            <person name="Turgeon B."/>
            <person name="Goodwin S."/>
            <person name="Spatafora J."/>
            <person name="Crous P."/>
            <person name="Grigoriev I."/>
        </authorList>
    </citation>
    <scope>NUCLEOTIDE SEQUENCE</scope>
    <source>
        <strain evidence="3">ATCC 16933</strain>
    </source>
</reference>
<keyword evidence="2" id="KW-1133">Transmembrane helix</keyword>
<evidence type="ECO:0000256" key="1">
    <source>
        <dbReference type="SAM" id="MobiDB-lite"/>
    </source>
</evidence>
<accession>A0A6A6NMU9</accession>
<keyword evidence="2" id="KW-0472">Membrane</keyword>
<keyword evidence="2" id="KW-0812">Transmembrane</keyword>
<gene>
    <name evidence="3" type="ORF">BDY21DRAFT_149179</name>
</gene>
<dbReference type="EMBL" id="MU001701">
    <property type="protein sequence ID" value="KAF2452996.1"/>
    <property type="molecule type" value="Genomic_DNA"/>
</dbReference>
<dbReference type="AlphaFoldDB" id="A0A6A6NMU9"/>
<keyword evidence="4" id="KW-1185">Reference proteome</keyword>
<feature type="compositionally biased region" description="Low complexity" evidence="1">
    <location>
        <begin position="25"/>
        <end position="34"/>
    </location>
</feature>
<protein>
    <submittedName>
        <fullName evidence="3">Uncharacterized protein</fullName>
    </submittedName>
</protein>
<evidence type="ECO:0000313" key="3">
    <source>
        <dbReference type="EMBL" id="KAF2452996.1"/>
    </source>
</evidence>